<dbReference type="InterPro" id="IPR013815">
    <property type="entry name" value="ATP_grasp_subdomain_1"/>
</dbReference>
<dbReference type="PROSITE" id="PS50975">
    <property type="entry name" value="ATP_GRASP"/>
    <property type="match status" value="1"/>
</dbReference>
<dbReference type="InterPro" id="IPR040570">
    <property type="entry name" value="LAL_C2"/>
</dbReference>
<accession>A0ABV6YTC8</accession>
<evidence type="ECO:0000256" key="3">
    <source>
        <dbReference type="ARBA" id="ARBA00022840"/>
    </source>
</evidence>
<keyword evidence="3 4" id="KW-0067">ATP-binding</keyword>
<reference evidence="6 7" key="1">
    <citation type="submission" date="2024-09" db="EMBL/GenBank/DDBJ databases">
        <title>Laminarin stimulates single cell rates of sulfate reduction while oxygen inhibits transcriptomic activity in coastal marine sediment.</title>
        <authorList>
            <person name="Lindsay M."/>
            <person name="Orcutt B."/>
            <person name="Emerson D."/>
            <person name="Stepanauskas R."/>
            <person name="D'Angelo T."/>
        </authorList>
    </citation>
    <scope>NUCLEOTIDE SEQUENCE [LARGE SCALE GENOMIC DNA]</scope>
    <source>
        <strain evidence="6">SAG AM-311-K15</strain>
    </source>
</reference>
<evidence type="ECO:0000313" key="6">
    <source>
        <dbReference type="EMBL" id="MFC1849442.1"/>
    </source>
</evidence>
<evidence type="ECO:0000256" key="4">
    <source>
        <dbReference type="PROSITE-ProRule" id="PRU00409"/>
    </source>
</evidence>
<evidence type="ECO:0000313" key="7">
    <source>
        <dbReference type="Proteomes" id="UP001594351"/>
    </source>
</evidence>
<name>A0ABV6YTC8_UNCC1</name>
<dbReference type="SUPFAM" id="SSF52440">
    <property type="entry name" value="PreATP-grasp domain"/>
    <property type="match status" value="1"/>
</dbReference>
<organism evidence="6 7">
    <name type="scientific">candidate division CSSED10-310 bacterium</name>
    <dbReference type="NCBI Taxonomy" id="2855610"/>
    <lineage>
        <taxon>Bacteria</taxon>
        <taxon>Bacteria division CSSED10-310</taxon>
    </lineage>
</organism>
<keyword evidence="7" id="KW-1185">Reference proteome</keyword>
<gene>
    <name evidence="6" type="ORF">ACFL27_04450</name>
</gene>
<dbReference type="InterPro" id="IPR011761">
    <property type="entry name" value="ATP-grasp"/>
</dbReference>
<dbReference type="EMBL" id="JBHPBY010000038">
    <property type="protein sequence ID" value="MFC1849442.1"/>
    <property type="molecule type" value="Genomic_DNA"/>
</dbReference>
<proteinExistence type="predicted"/>
<dbReference type="PANTHER" id="PTHR43585">
    <property type="entry name" value="FUMIPYRROLE BIOSYNTHESIS PROTEIN C"/>
    <property type="match status" value="1"/>
</dbReference>
<sequence length="399" mass="43594">MKVKKQKILILGASTWQIPLHQQAQAMGLEVISMDPYLDAPALKFAHEIHHVDLRDVENVYEIVAPLSIDGVVTGADLAVPAAAYISKRLRLPGISVQAAYCATNKIAMRKKAQMLGVNIPEFKEIQNVHEAQQAFEKLGAPCVMKPAHNCGARGVIFAPRESDLYNAFSEAKKASFGGPVIIEEYIAGTEYSVETFTDSTGNISILGIGLKEIDYSPYFITTQICYPAPLNDALKEKAEKFVTMIVKEFELNLGYAHTEIILKDNQFYLIETAARGGGAYISGKLMPVITGVNLVEKQIEMALGNEVILPSISSMKAGLIQFILPPPYCRITSLEVPQDIMKEPGILDFNLDLNIGDQIGAIKNTSHRCGHIILAGESISELTPVLKSLLNQIQISGI</sequence>
<dbReference type="SMART" id="SM01209">
    <property type="entry name" value="GARS_A"/>
    <property type="match status" value="1"/>
</dbReference>
<evidence type="ECO:0000256" key="2">
    <source>
        <dbReference type="ARBA" id="ARBA00022741"/>
    </source>
</evidence>
<keyword evidence="1" id="KW-0436">Ligase</keyword>
<keyword evidence="2 4" id="KW-0547">Nucleotide-binding</keyword>
<dbReference type="Gene3D" id="3.30.1490.20">
    <property type="entry name" value="ATP-grasp fold, A domain"/>
    <property type="match status" value="1"/>
</dbReference>
<evidence type="ECO:0000256" key="1">
    <source>
        <dbReference type="ARBA" id="ARBA00022598"/>
    </source>
</evidence>
<dbReference type="InterPro" id="IPR016185">
    <property type="entry name" value="PreATP-grasp_dom_sf"/>
</dbReference>
<dbReference type="Proteomes" id="UP001594351">
    <property type="component" value="Unassembled WGS sequence"/>
</dbReference>
<dbReference type="InterPro" id="IPR052032">
    <property type="entry name" value="ATP-dep_AA_Ligase"/>
</dbReference>
<protein>
    <submittedName>
        <fullName evidence="6">ATP-grasp domain-containing protein</fullName>
    </submittedName>
</protein>
<dbReference type="PANTHER" id="PTHR43585:SF2">
    <property type="entry name" value="ATP-GRASP ENZYME FSQD"/>
    <property type="match status" value="1"/>
</dbReference>
<dbReference type="Pfam" id="PF18603">
    <property type="entry name" value="LAL_C2"/>
    <property type="match status" value="1"/>
</dbReference>
<dbReference type="Gene3D" id="3.30.470.20">
    <property type="entry name" value="ATP-grasp fold, B domain"/>
    <property type="match status" value="1"/>
</dbReference>
<dbReference type="Pfam" id="PF13535">
    <property type="entry name" value="ATP-grasp_4"/>
    <property type="match status" value="1"/>
</dbReference>
<dbReference type="Gene3D" id="3.40.50.20">
    <property type="match status" value="1"/>
</dbReference>
<evidence type="ECO:0000259" key="5">
    <source>
        <dbReference type="PROSITE" id="PS50975"/>
    </source>
</evidence>
<feature type="domain" description="ATP-grasp" evidence="5">
    <location>
        <begin position="110"/>
        <end position="304"/>
    </location>
</feature>
<comment type="caution">
    <text evidence="6">The sequence shown here is derived from an EMBL/GenBank/DDBJ whole genome shotgun (WGS) entry which is preliminary data.</text>
</comment>
<dbReference type="SUPFAM" id="SSF56059">
    <property type="entry name" value="Glutathione synthetase ATP-binding domain-like"/>
    <property type="match status" value="1"/>
</dbReference>